<accession>A0A4R2C3W0</accession>
<gene>
    <name evidence="1" type="ORF">EV184_103157</name>
</gene>
<proteinExistence type="predicted"/>
<dbReference type="EMBL" id="SLVU01000003">
    <property type="protein sequence ID" value="TCN33144.1"/>
    <property type="molecule type" value="Genomic_DNA"/>
</dbReference>
<sequence>MTGRRFASERMHGAQEEVGVAPGLFCLCHLKARPKELRYLYSIGAHAAVAAVSVG</sequence>
<evidence type="ECO:0000313" key="2">
    <source>
        <dbReference type="Proteomes" id="UP000295043"/>
    </source>
</evidence>
<reference evidence="1 2" key="1">
    <citation type="submission" date="2019-03" db="EMBL/GenBank/DDBJ databases">
        <title>Genomic Encyclopedia of Type Strains, Phase IV (KMG-V): Genome sequencing to study the core and pangenomes of soil and plant-associated prokaryotes.</title>
        <authorList>
            <person name="Whitman W."/>
        </authorList>
    </citation>
    <scope>NUCLEOTIDE SEQUENCE [LARGE SCALE GENOMIC DNA]</scope>
    <source>
        <strain evidence="1 2">23C40</strain>
    </source>
</reference>
<dbReference type="AlphaFoldDB" id="A0A4R2C3W0"/>
<evidence type="ECO:0000313" key="1">
    <source>
        <dbReference type="EMBL" id="TCN33144.1"/>
    </source>
</evidence>
<protein>
    <submittedName>
        <fullName evidence="1">Uncharacterized protein</fullName>
    </submittedName>
</protein>
<dbReference type="Proteomes" id="UP000295043">
    <property type="component" value="Unassembled WGS sequence"/>
</dbReference>
<name>A0A4R2C3W0_9HYPH</name>
<organism evidence="1 2">
    <name type="scientific">Sinorhizobium americanum</name>
    <dbReference type="NCBI Taxonomy" id="194963"/>
    <lineage>
        <taxon>Bacteria</taxon>
        <taxon>Pseudomonadati</taxon>
        <taxon>Pseudomonadota</taxon>
        <taxon>Alphaproteobacteria</taxon>
        <taxon>Hyphomicrobiales</taxon>
        <taxon>Rhizobiaceae</taxon>
        <taxon>Sinorhizobium/Ensifer group</taxon>
        <taxon>Sinorhizobium</taxon>
    </lineage>
</organism>
<comment type="caution">
    <text evidence="1">The sequence shown here is derived from an EMBL/GenBank/DDBJ whole genome shotgun (WGS) entry which is preliminary data.</text>
</comment>